<gene>
    <name evidence="2" type="ORF">RCC75_13835</name>
    <name evidence="3" type="ORF">RCG00_15460</name>
</gene>
<evidence type="ECO:0000313" key="3">
    <source>
        <dbReference type="EMBL" id="WML85690.1"/>
    </source>
</evidence>
<protein>
    <submittedName>
        <fullName evidence="3">DUF5615 family PIN-like protein</fullName>
    </submittedName>
</protein>
<dbReference type="Proteomes" id="UP001223336">
    <property type="component" value="Unassembled WGS sequence"/>
</dbReference>
<feature type="domain" description="DUF5615" evidence="1">
    <location>
        <begin position="3"/>
        <end position="103"/>
    </location>
</feature>
<proteinExistence type="predicted"/>
<evidence type="ECO:0000259" key="1">
    <source>
        <dbReference type="Pfam" id="PF18480"/>
    </source>
</evidence>
<evidence type="ECO:0000313" key="4">
    <source>
        <dbReference type="Proteomes" id="UP001223336"/>
    </source>
</evidence>
<dbReference type="EMBL" id="CP133217">
    <property type="protein sequence ID" value="WML85690.1"/>
    <property type="molecule type" value="Genomic_DNA"/>
</dbReference>
<keyword evidence="4" id="KW-1185">Reference proteome</keyword>
<dbReference type="EMBL" id="JAVFKN010000019">
    <property type="protein sequence ID" value="MDQ5769618.1"/>
    <property type="molecule type" value="Genomic_DNA"/>
</dbReference>
<dbReference type="InterPro" id="IPR041049">
    <property type="entry name" value="DUF5615"/>
</dbReference>
<name>A0AA51MJY8_9GAMM</name>
<reference evidence="3 4" key="1">
    <citation type="submission" date="2023-08" db="EMBL/GenBank/DDBJ databases">
        <title>New molecular markers tilS and rpoB for phylogenetic and monitoring studies of the genus Thiothrix biodiversity.</title>
        <authorList>
            <person name="Ravin N.V."/>
            <person name="Smolyakov D."/>
            <person name="Markov N.D."/>
            <person name="Beletsky A.V."/>
            <person name="Mardanov A.V."/>
            <person name="Rudenko T.S."/>
            <person name="Grabovich M.Y."/>
        </authorList>
    </citation>
    <scope>NUCLEOTIDE SEQUENCE</scope>
    <source>
        <strain evidence="3">DNT52</strain>
        <strain evidence="2 4">H33</strain>
    </source>
</reference>
<accession>A0AA51MJY8</accession>
<dbReference type="AlphaFoldDB" id="A0AA51MJY8"/>
<dbReference type="RefSeq" id="WP_202717264.1">
    <property type="nucleotide sequence ID" value="NZ_CP053482.1"/>
</dbReference>
<dbReference type="Proteomes" id="UP001229862">
    <property type="component" value="Chromosome"/>
</dbReference>
<organism evidence="3">
    <name type="scientific">Thiothrix subterranea</name>
    <dbReference type="NCBI Taxonomy" id="2735563"/>
    <lineage>
        <taxon>Bacteria</taxon>
        <taxon>Pseudomonadati</taxon>
        <taxon>Pseudomonadota</taxon>
        <taxon>Gammaproteobacteria</taxon>
        <taxon>Thiotrichales</taxon>
        <taxon>Thiotrichaceae</taxon>
        <taxon>Thiothrix</taxon>
    </lineage>
</organism>
<sequence length="113" mass="13464">MKKYLIDVNLPRYFSLWAGEEYEHVVNIDDEMKDSEIWEYAKQHNLVIVTKDADFSDLILLNDPPPRIIHIRTGNMKMREFHQHLSQLWDQVCLLSETYKLVQVYNDRVEGLG</sequence>
<evidence type="ECO:0000313" key="2">
    <source>
        <dbReference type="EMBL" id="MDQ5769618.1"/>
    </source>
</evidence>
<dbReference type="Pfam" id="PF18480">
    <property type="entry name" value="DUF5615"/>
    <property type="match status" value="1"/>
</dbReference>